<proteinExistence type="inferred from homology"/>
<dbReference type="InterPro" id="IPR011650">
    <property type="entry name" value="Peptidase_M20_dimer"/>
</dbReference>
<feature type="domain" description="Peptidase M20 dimerisation" evidence="6">
    <location>
        <begin position="201"/>
        <end position="347"/>
    </location>
</feature>
<protein>
    <submittedName>
        <fullName evidence="7">M20/M25/M40 family metallo-hydrolase</fullName>
    </submittedName>
</protein>
<accession>A0A9D1YS68</accession>
<evidence type="ECO:0000256" key="5">
    <source>
        <dbReference type="ARBA" id="ARBA00022833"/>
    </source>
</evidence>
<dbReference type="Gene3D" id="3.30.70.360">
    <property type="match status" value="1"/>
</dbReference>
<evidence type="ECO:0000256" key="1">
    <source>
        <dbReference type="ARBA" id="ARBA00006247"/>
    </source>
</evidence>
<dbReference type="GO" id="GO:0006508">
    <property type="term" value="P:proteolysis"/>
    <property type="evidence" value="ECO:0007669"/>
    <property type="project" value="UniProtKB-KW"/>
</dbReference>
<dbReference type="EMBL" id="DXDC01000024">
    <property type="protein sequence ID" value="HIY64824.1"/>
    <property type="molecule type" value="Genomic_DNA"/>
</dbReference>
<evidence type="ECO:0000256" key="3">
    <source>
        <dbReference type="ARBA" id="ARBA00022723"/>
    </source>
</evidence>
<dbReference type="Proteomes" id="UP000824005">
    <property type="component" value="Unassembled WGS sequence"/>
</dbReference>
<organism evidence="7 8">
    <name type="scientific">Candidatus Agrococcus pullicola</name>
    <dbReference type="NCBI Taxonomy" id="2838429"/>
    <lineage>
        <taxon>Bacteria</taxon>
        <taxon>Bacillati</taxon>
        <taxon>Actinomycetota</taxon>
        <taxon>Actinomycetes</taxon>
        <taxon>Micrococcales</taxon>
        <taxon>Microbacteriaceae</taxon>
        <taxon>Agrococcus</taxon>
    </lineage>
</organism>
<evidence type="ECO:0000256" key="4">
    <source>
        <dbReference type="ARBA" id="ARBA00022801"/>
    </source>
</evidence>
<dbReference type="SUPFAM" id="SSF55031">
    <property type="entry name" value="Bacterial exopeptidase dimerisation domain"/>
    <property type="match status" value="1"/>
</dbReference>
<keyword evidence="4" id="KW-0378">Hydrolase</keyword>
<evidence type="ECO:0000313" key="7">
    <source>
        <dbReference type="EMBL" id="HIY64824.1"/>
    </source>
</evidence>
<evidence type="ECO:0000256" key="2">
    <source>
        <dbReference type="ARBA" id="ARBA00022670"/>
    </source>
</evidence>
<dbReference type="InterPro" id="IPR047177">
    <property type="entry name" value="Pept_M20A"/>
</dbReference>
<dbReference type="InterPro" id="IPR036264">
    <property type="entry name" value="Bact_exopeptidase_dim_dom"/>
</dbReference>
<reference evidence="7" key="1">
    <citation type="journal article" date="2021" name="PeerJ">
        <title>Extensive microbial diversity within the chicken gut microbiome revealed by metagenomics and culture.</title>
        <authorList>
            <person name="Gilroy R."/>
            <person name="Ravi A."/>
            <person name="Getino M."/>
            <person name="Pursley I."/>
            <person name="Horton D.L."/>
            <person name="Alikhan N.F."/>
            <person name="Baker D."/>
            <person name="Gharbi K."/>
            <person name="Hall N."/>
            <person name="Watson M."/>
            <person name="Adriaenssens E.M."/>
            <person name="Foster-Nyarko E."/>
            <person name="Jarju S."/>
            <person name="Secka A."/>
            <person name="Antonio M."/>
            <person name="Oren A."/>
            <person name="Chaudhuri R.R."/>
            <person name="La Ragione R."/>
            <person name="Hildebrand F."/>
            <person name="Pallen M.J."/>
        </authorList>
    </citation>
    <scope>NUCLEOTIDE SEQUENCE</scope>
    <source>
        <strain evidence="7">ChiGjej1B1-98</strain>
    </source>
</reference>
<reference evidence="7" key="2">
    <citation type="submission" date="2021-04" db="EMBL/GenBank/DDBJ databases">
        <authorList>
            <person name="Gilroy R."/>
        </authorList>
    </citation>
    <scope>NUCLEOTIDE SEQUENCE</scope>
    <source>
        <strain evidence="7">ChiGjej1B1-98</strain>
    </source>
</reference>
<sequence length="452" mass="48836">MDNNVEVRSGVAERLAALISIPTVSAESESRTEAFTSFPEILRELYPLVHERLDLRIVDGTGLLFTWRGTSGAPPLVLMAHWDVVPASPWPSGNPFEGRIERRRGGYWVVGRGALDDKGPLVVVLEAVENLLAAGFTPAADTLIALGGDEEVMGSNAHTMSTLIREELRGRQPYMVLDEGGAVTDDVLDFVQGRCAMIGLAEKGVATVRLEVEGTGGHASAPKHDEPIPRLIRALQNIDRNPLPARLTRTVRAMLTALRPVSTTAASRLLAIAGKTGPVVAAALARAGGESAALVRTTVAPTKMSAGTADNVLADRATATLNCRILPGSSVRETLEALRRRIRDDAVKISLVEGHDPSPESPLDDRFDAIGTALEESWPTAEPVPYLMMAASDARHFHTWCSHVYRFAPLLMSLEQRQSIHGEEEAVAVDSLVRGERFFRALISNCTGEQER</sequence>
<dbReference type="AlphaFoldDB" id="A0A9D1YS68"/>
<keyword evidence="5" id="KW-0862">Zinc</keyword>
<dbReference type="SUPFAM" id="SSF53187">
    <property type="entry name" value="Zn-dependent exopeptidases"/>
    <property type="match status" value="1"/>
</dbReference>
<dbReference type="Gene3D" id="1.10.150.900">
    <property type="match status" value="1"/>
</dbReference>
<evidence type="ECO:0000313" key="8">
    <source>
        <dbReference type="Proteomes" id="UP000824005"/>
    </source>
</evidence>
<dbReference type="GO" id="GO:0046872">
    <property type="term" value="F:metal ion binding"/>
    <property type="evidence" value="ECO:0007669"/>
    <property type="project" value="UniProtKB-KW"/>
</dbReference>
<dbReference type="Pfam" id="PF01546">
    <property type="entry name" value="Peptidase_M20"/>
    <property type="match status" value="1"/>
</dbReference>
<name>A0A9D1YS68_9MICO</name>
<dbReference type="InterPro" id="IPR002933">
    <property type="entry name" value="Peptidase_M20"/>
</dbReference>
<dbReference type="Gene3D" id="3.40.630.10">
    <property type="entry name" value="Zn peptidases"/>
    <property type="match status" value="1"/>
</dbReference>
<gene>
    <name evidence="7" type="ORF">H9830_00930</name>
</gene>
<keyword evidence="3" id="KW-0479">Metal-binding</keyword>
<evidence type="ECO:0000259" key="6">
    <source>
        <dbReference type="Pfam" id="PF07687"/>
    </source>
</evidence>
<dbReference type="GO" id="GO:0008233">
    <property type="term" value="F:peptidase activity"/>
    <property type="evidence" value="ECO:0007669"/>
    <property type="project" value="UniProtKB-KW"/>
</dbReference>
<dbReference type="PANTHER" id="PTHR45962:SF1">
    <property type="entry name" value="N-FATTY-ACYL-AMINO ACID SYNTHASE_HYDROLASE PM20D1"/>
    <property type="match status" value="1"/>
</dbReference>
<keyword evidence="2" id="KW-0645">Protease</keyword>
<dbReference type="Pfam" id="PF07687">
    <property type="entry name" value="M20_dimer"/>
    <property type="match status" value="1"/>
</dbReference>
<comment type="caution">
    <text evidence="7">The sequence shown here is derived from an EMBL/GenBank/DDBJ whole genome shotgun (WGS) entry which is preliminary data.</text>
</comment>
<comment type="similarity">
    <text evidence="1">Belongs to the peptidase M20A family.</text>
</comment>
<dbReference type="PANTHER" id="PTHR45962">
    <property type="entry name" value="N-FATTY-ACYL-AMINO ACID SYNTHASE/HYDROLASE PM20D1"/>
    <property type="match status" value="1"/>
</dbReference>